<feature type="domain" description="CAP-Gly" evidence="3">
    <location>
        <begin position="100"/>
        <end position="142"/>
    </location>
</feature>
<proteinExistence type="predicted"/>
<dbReference type="OrthoDB" id="2130750at2759"/>
<name>A0A8S9YFI4_9TREM</name>
<feature type="compositionally biased region" description="Polar residues" evidence="2">
    <location>
        <begin position="776"/>
        <end position="805"/>
    </location>
</feature>
<dbReference type="PROSITE" id="PS50245">
    <property type="entry name" value="CAP_GLY_2"/>
    <property type="match status" value="1"/>
</dbReference>
<evidence type="ECO:0000313" key="4">
    <source>
        <dbReference type="EMBL" id="KAF7233207.1"/>
    </source>
</evidence>
<dbReference type="Proteomes" id="UP000822476">
    <property type="component" value="Unassembled WGS sequence"/>
</dbReference>
<dbReference type="InterPro" id="IPR036859">
    <property type="entry name" value="CAP-Gly_dom_sf"/>
</dbReference>
<dbReference type="PANTHER" id="PTHR18916:SF93">
    <property type="entry name" value="RESTIN HOMOLOG"/>
    <property type="match status" value="1"/>
</dbReference>
<feature type="region of interest" description="Disordered" evidence="2">
    <location>
        <begin position="25"/>
        <end position="62"/>
    </location>
</feature>
<keyword evidence="1" id="KW-0175">Coiled coil</keyword>
<feature type="region of interest" description="Disordered" evidence="2">
    <location>
        <begin position="775"/>
        <end position="805"/>
    </location>
</feature>
<dbReference type="SMART" id="SM01052">
    <property type="entry name" value="CAP_GLY"/>
    <property type="match status" value="1"/>
</dbReference>
<feature type="region of interest" description="Disordered" evidence="2">
    <location>
        <begin position="214"/>
        <end position="251"/>
    </location>
</feature>
<comment type="caution">
    <text evidence="4">The sequence shown here is derived from an EMBL/GenBank/DDBJ whole genome shotgun (WGS) entry which is preliminary data.</text>
</comment>
<accession>A0A8S9YFI4</accession>
<dbReference type="EMBL" id="JTDE01021235">
    <property type="protein sequence ID" value="KAF7233207.1"/>
    <property type="molecule type" value="Genomic_DNA"/>
</dbReference>
<feature type="coiled-coil region" evidence="1">
    <location>
        <begin position="633"/>
        <end position="660"/>
    </location>
</feature>
<dbReference type="PROSITE" id="PS00845">
    <property type="entry name" value="CAP_GLY_1"/>
    <property type="match status" value="1"/>
</dbReference>
<sequence>MNQPLAVHFDKTQVSIKRPDDNRIRSVDCLSPTSIGRNSESSVSINATTTPNSSDSSQLSNRSRVISPELQSFVNSSPVIIGDRVVVGSNKLVGTVAYIGPTHFSTESLAGVVLDEAKGKHDGTSHGIRYFQCPPNRGMLCRLSHLKKLDEGSQAKNVRIRTQTKQQPASFAQANGLDNRRFSITKANGMVRSCSARFSRNAIISVIGAVSPKSSHSTSGSGFKRTQSERFRTKRPQWIPPGSHDLNSNGAVTDGRMVTERGRPASSRDLIVTDRRTERRPHTIPRTLISEFLTQKHSAQNKGVSKESDMLRPNGFMRSNDLLEAYANSLIDFSWTDCAYSKSRPKNEDEEDRLQVDNVISCAQDRLLQLQNQLLEVYRAKSRVSNELEEQRRLYRKLSELYESRTSKGVLTEKSRVDNVRVGKIRSELNLEFERTKHIWTELRKLNVELEKSCRMEPQINSNDSPSGTEIVSRVPCPSIGQSVTARLPSPSLPENPHEERRLCMDEFPNFLLRSSTRVTQNDQYNQLLCLTSQRQERLNQLLQSINTCRQNLQSQIDDIRKQQINLESAPLIPTLQLVVEMQNKELADTQCVNRRLTIEYSVIKAEIAHLSSRPLFEAKFLLEKFRNAKKLSHNAQCRIQTLMQTNQRLKEDLTAIKAQSEASDLQQTNFLRFNLRIHQLQQFECKARGLHQEQCELITKKTDELNSAVDELNFMSQLWANERQLKSHTNLQLKQKLTKMEAQKRSRKVKCKEMLNSDSSWLRSSADRAPLKVTDWSNFTGTPPSRLSKSKGAQGTTSGVPQNSGPSLTYTLFNALCTEIRRLQTRSASLIDALDSLSSNNCDEDKKNSIRTLVYRTKNLKSYTKIMPYFRRERENQSDLEKHDHLPGIEDRINGILPLCDSTALRVGDKRNSMSQLVRSHTRSNNPPFGTHLRLRPLSFYSRRSCDPVLETTIPEEQEPPS</sequence>
<feature type="compositionally biased region" description="Polar residues" evidence="2">
    <location>
        <begin position="31"/>
        <end position="51"/>
    </location>
</feature>
<gene>
    <name evidence="4" type="ORF">EG68_07124</name>
</gene>
<reference evidence="4" key="1">
    <citation type="submission" date="2019-07" db="EMBL/GenBank/DDBJ databases">
        <title>Annotation for the trematode Paragonimus miyazaki's.</title>
        <authorList>
            <person name="Choi Y.-J."/>
        </authorList>
    </citation>
    <scope>NUCLEOTIDE SEQUENCE</scope>
    <source>
        <strain evidence="4">Japan</strain>
    </source>
</reference>
<evidence type="ECO:0000313" key="5">
    <source>
        <dbReference type="Proteomes" id="UP000822476"/>
    </source>
</evidence>
<protein>
    <recommendedName>
        <fullName evidence="3">CAP-Gly domain-containing protein</fullName>
    </recommendedName>
</protein>
<organism evidence="4 5">
    <name type="scientific">Paragonimus skrjabini miyazakii</name>
    <dbReference type="NCBI Taxonomy" id="59628"/>
    <lineage>
        <taxon>Eukaryota</taxon>
        <taxon>Metazoa</taxon>
        <taxon>Spiralia</taxon>
        <taxon>Lophotrochozoa</taxon>
        <taxon>Platyhelminthes</taxon>
        <taxon>Trematoda</taxon>
        <taxon>Digenea</taxon>
        <taxon>Plagiorchiida</taxon>
        <taxon>Troglotremata</taxon>
        <taxon>Troglotrematidae</taxon>
        <taxon>Paragonimus</taxon>
    </lineage>
</organism>
<dbReference type="Pfam" id="PF01302">
    <property type="entry name" value="CAP_GLY"/>
    <property type="match status" value="1"/>
</dbReference>
<dbReference type="AlphaFoldDB" id="A0A8S9YFI4"/>
<feature type="compositionally biased region" description="Low complexity" evidence="2">
    <location>
        <begin position="52"/>
        <end position="62"/>
    </location>
</feature>
<keyword evidence="5" id="KW-1185">Reference proteome</keyword>
<evidence type="ECO:0000259" key="3">
    <source>
        <dbReference type="PROSITE" id="PS50245"/>
    </source>
</evidence>
<dbReference type="PANTHER" id="PTHR18916">
    <property type="entry name" value="DYNACTIN 1-RELATED MICROTUBULE-BINDING"/>
    <property type="match status" value="1"/>
</dbReference>
<feature type="coiled-coil region" evidence="1">
    <location>
        <begin position="543"/>
        <end position="570"/>
    </location>
</feature>
<dbReference type="Gene3D" id="2.30.30.190">
    <property type="entry name" value="CAP Gly-rich-like domain"/>
    <property type="match status" value="1"/>
</dbReference>
<evidence type="ECO:0000256" key="2">
    <source>
        <dbReference type="SAM" id="MobiDB-lite"/>
    </source>
</evidence>
<evidence type="ECO:0000256" key="1">
    <source>
        <dbReference type="SAM" id="Coils"/>
    </source>
</evidence>
<dbReference type="InterPro" id="IPR000938">
    <property type="entry name" value="CAP-Gly_domain"/>
</dbReference>
<dbReference type="SUPFAM" id="SSF74924">
    <property type="entry name" value="Cap-Gly domain"/>
    <property type="match status" value="1"/>
</dbReference>